<feature type="domain" description="Peptidase M56" evidence="3">
    <location>
        <begin position="11"/>
        <end position="298"/>
    </location>
</feature>
<dbReference type="CDD" id="cd07341">
    <property type="entry name" value="M56_BlaR1_MecR1_like"/>
    <property type="match status" value="1"/>
</dbReference>
<dbReference type="InterPro" id="IPR052173">
    <property type="entry name" value="Beta-lactam_resp_regulator"/>
</dbReference>
<feature type="transmembrane region" description="Helical" evidence="2">
    <location>
        <begin position="114"/>
        <end position="135"/>
    </location>
</feature>
<dbReference type="PANTHER" id="PTHR34978:SF3">
    <property type="entry name" value="SLR0241 PROTEIN"/>
    <property type="match status" value="1"/>
</dbReference>
<evidence type="ECO:0000313" key="5">
    <source>
        <dbReference type="Proteomes" id="UP000563524"/>
    </source>
</evidence>
<feature type="region of interest" description="Disordered" evidence="1">
    <location>
        <begin position="401"/>
        <end position="428"/>
    </location>
</feature>
<dbReference type="InterPro" id="IPR008756">
    <property type="entry name" value="Peptidase_M56"/>
</dbReference>
<keyword evidence="2" id="KW-0472">Membrane</keyword>
<evidence type="ECO:0000313" key="4">
    <source>
        <dbReference type="EMBL" id="MBB4659969.1"/>
    </source>
</evidence>
<evidence type="ECO:0000256" key="2">
    <source>
        <dbReference type="SAM" id="Phobius"/>
    </source>
</evidence>
<reference evidence="4 5" key="1">
    <citation type="submission" date="2020-08" db="EMBL/GenBank/DDBJ databases">
        <title>Genomic Encyclopedia of Type Strains, Phase IV (KMG-IV): sequencing the most valuable type-strain genomes for metagenomic binning, comparative biology and taxonomic classification.</title>
        <authorList>
            <person name="Goeker M."/>
        </authorList>
    </citation>
    <scope>NUCLEOTIDE SEQUENCE [LARGE SCALE GENOMIC DNA]</scope>
    <source>
        <strain evidence="4 5">DSM 102850</strain>
    </source>
</reference>
<dbReference type="PANTHER" id="PTHR34978">
    <property type="entry name" value="POSSIBLE SENSOR-TRANSDUCER PROTEIN BLAR"/>
    <property type="match status" value="1"/>
</dbReference>
<proteinExistence type="predicted"/>
<dbReference type="Pfam" id="PF05569">
    <property type="entry name" value="Peptidase_M56"/>
    <property type="match status" value="1"/>
</dbReference>
<protein>
    <submittedName>
        <fullName evidence="4">Beta-lactamase regulating signal transducer with metallopeptidase domain</fullName>
    </submittedName>
</protein>
<feature type="compositionally biased region" description="Pro residues" evidence="1">
    <location>
        <begin position="414"/>
        <end position="424"/>
    </location>
</feature>
<feature type="transmembrane region" description="Helical" evidence="2">
    <location>
        <begin position="39"/>
        <end position="63"/>
    </location>
</feature>
<feature type="transmembrane region" description="Helical" evidence="2">
    <location>
        <begin position="6"/>
        <end position="27"/>
    </location>
</feature>
<evidence type="ECO:0000256" key="1">
    <source>
        <dbReference type="SAM" id="MobiDB-lite"/>
    </source>
</evidence>
<keyword evidence="2" id="KW-0812">Transmembrane</keyword>
<name>A0A840I554_9PROT</name>
<dbReference type="EMBL" id="JACHOB010000006">
    <property type="protein sequence ID" value="MBB4659969.1"/>
    <property type="molecule type" value="Genomic_DNA"/>
</dbReference>
<dbReference type="Proteomes" id="UP000563524">
    <property type="component" value="Unassembled WGS sequence"/>
</dbReference>
<sequence>MNAEAFLIWLVVANVVGAILCWFVLTLRRIVRQAFGARAAVVMWLAPGLRLILPPLGLGLLAWPGGGAEAPGWAESPDAYTVAPSGGTGAAALPLEAAVPPEVSEGLQVALPTLPAVVLCLWVFGACVMLVRLFMGSWLWRRTLLAEAAAPSPALDALADEVSAEIGPKRFRLILSGAAASPQVMGVFAPLIAVPLGFEKTFTREQQRLALVHEVMHLRRGDLWTQTAARSLAALHWPNPLIALSVNRFRADQEAACDEAVRALGAPTADYAATLMCAARGPAVPALALNSDLKERIEIMRRPLPSLARRLLGTVAVLGLALPLAAATQTAQDGADAAPQDLGEAPRAESNGAEAMEVNRYDDDENGHQTEVVIDGESYVVHGRNVEMVLLSDPFKELVPEPPKEPTVARARVAPPPPPTPPVPAVRTKEDEEGTWILVPGSGKNDQDFSKFEEEMEAWSEMHGEAMGHFGEVMGEFGERMGAWGEKMGMVGEAVGELGRRCRAHTRRTDEPTVLEEEVEDDMGTVKAVCARGGEDRYASAALEDWVKSQRGLSAREKAAFMENRDGRGHVYTD</sequence>
<organism evidence="4 5">
    <name type="scientific">Parvularcula dongshanensis</name>
    <dbReference type="NCBI Taxonomy" id="1173995"/>
    <lineage>
        <taxon>Bacteria</taxon>
        <taxon>Pseudomonadati</taxon>
        <taxon>Pseudomonadota</taxon>
        <taxon>Alphaproteobacteria</taxon>
        <taxon>Parvularculales</taxon>
        <taxon>Parvularculaceae</taxon>
        <taxon>Parvularcula</taxon>
    </lineage>
</organism>
<feature type="region of interest" description="Disordered" evidence="1">
    <location>
        <begin position="332"/>
        <end position="353"/>
    </location>
</feature>
<accession>A0A840I554</accession>
<dbReference type="AlphaFoldDB" id="A0A840I554"/>
<dbReference type="RefSeq" id="WP_183819114.1">
    <property type="nucleotide sequence ID" value="NZ_JACHOB010000006.1"/>
</dbReference>
<evidence type="ECO:0000259" key="3">
    <source>
        <dbReference type="Pfam" id="PF05569"/>
    </source>
</evidence>
<keyword evidence="5" id="KW-1185">Reference proteome</keyword>
<comment type="caution">
    <text evidence="4">The sequence shown here is derived from an EMBL/GenBank/DDBJ whole genome shotgun (WGS) entry which is preliminary data.</text>
</comment>
<gene>
    <name evidence="4" type="ORF">GGQ59_002513</name>
</gene>
<keyword evidence="2" id="KW-1133">Transmembrane helix</keyword>